<dbReference type="Gene3D" id="3.30.1120.70">
    <property type="match status" value="1"/>
</dbReference>
<organism evidence="2 3">
    <name type="scientific">Nocardioides nanhaiensis</name>
    <dbReference type="NCBI Taxonomy" id="1476871"/>
    <lineage>
        <taxon>Bacteria</taxon>
        <taxon>Bacillati</taxon>
        <taxon>Actinomycetota</taxon>
        <taxon>Actinomycetes</taxon>
        <taxon>Propionibacteriales</taxon>
        <taxon>Nocardioidaceae</taxon>
        <taxon>Nocardioides</taxon>
    </lineage>
</organism>
<gene>
    <name evidence="2" type="ORF">GCM10023226_41100</name>
</gene>
<keyword evidence="3" id="KW-1185">Reference proteome</keyword>
<protein>
    <recommendedName>
        <fullName evidence="4">Phage portal protein</fullName>
    </recommendedName>
</protein>
<dbReference type="Proteomes" id="UP001500621">
    <property type="component" value="Unassembled WGS sequence"/>
</dbReference>
<accession>A0ABP8WZQ8</accession>
<dbReference type="Pfam" id="PF04860">
    <property type="entry name" value="Phage_portal"/>
    <property type="match status" value="1"/>
</dbReference>
<sequence length="390" mass="43157">MGAFWDFVIGRPSPVVEAATNPTSVAFAVDATSIDPAVFGLTSYSDPIAPAPRISRREAIQVPAVKRTRDLIASTLGQLPLDVHDLYKTERTSDVLDQPERGRPRMVTMTRTVEDMLFEGVAWWRVVERAFDGFPKFVEHLAPNRVQYEPETGIYRVDGRQVNPADLIQFESPNDALLVAGARAIRTCLKLDAAAALYADEPMPTGYFAPNEGADPADDEDVIALLTAWRDARKTKSTAYVPASLKYQPVQFTPAEIQLADARQHAVLEIARVAGVDPEELGVSTTSRTYANQQDRRKAFLDFTLGPYMRAFEQRLSLNDVTRRGHEVRFNLSDFLRSDDKTRMETYRLGLDVGAYAPDEIRALENKPPLPAPATPRALPAAAPAQEATS</sequence>
<dbReference type="Gene3D" id="1.20.1270.210">
    <property type="match status" value="1"/>
</dbReference>
<evidence type="ECO:0000256" key="1">
    <source>
        <dbReference type="SAM" id="MobiDB-lite"/>
    </source>
</evidence>
<dbReference type="EMBL" id="BAABIM010000005">
    <property type="protein sequence ID" value="GAA4698309.1"/>
    <property type="molecule type" value="Genomic_DNA"/>
</dbReference>
<evidence type="ECO:0000313" key="3">
    <source>
        <dbReference type="Proteomes" id="UP001500621"/>
    </source>
</evidence>
<evidence type="ECO:0000313" key="2">
    <source>
        <dbReference type="EMBL" id="GAA4698309.1"/>
    </source>
</evidence>
<comment type="caution">
    <text evidence="2">The sequence shown here is derived from an EMBL/GenBank/DDBJ whole genome shotgun (WGS) entry which is preliminary data.</text>
</comment>
<dbReference type="RefSeq" id="WP_345271776.1">
    <property type="nucleotide sequence ID" value="NZ_BAABIM010000005.1"/>
</dbReference>
<dbReference type="InterPro" id="IPR006944">
    <property type="entry name" value="Phage/GTA_portal"/>
</dbReference>
<dbReference type="Gene3D" id="3.40.140.120">
    <property type="match status" value="1"/>
</dbReference>
<proteinExistence type="predicted"/>
<reference evidence="3" key="1">
    <citation type="journal article" date="2019" name="Int. J. Syst. Evol. Microbiol.">
        <title>The Global Catalogue of Microorganisms (GCM) 10K type strain sequencing project: providing services to taxonomists for standard genome sequencing and annotation.</title>
        <authorList>
            <consortium name="The Broad Institute Genomics Platform"/>
            <consortium name="The Broad Institute Genome Sequencing Center for Infectious Disease"/>
            <person name="Wu L."/>
            <person name="Ma J."/>
        </authorList>
    </citation>
    <scope>NUCLEOTIDE SEQUENCE [LARGE SCALE GENOMIC DNA]</scope>
    <source>
        <strain evidence="3">JCM 18127</strain>
    </source>
</reference>
<feature type="region of interest" description="Disordered" evidence="1">
    <location>
        <begin position="364"/>
        <end position="390"/>
    </location>
</feature>
<evidence type="ECO:0008006" key="4">
    <source>
        <dbReference type="Google" id="ProtNLM"/>
    </source>
</evidence>
<name>A0ABP8WZQ8_9ACTN</name>
<feature type="compositionally biased region" description="Low complexity" evidence="1">
    <location>
        <begin position="375"/>
        <end position="390"/>
    </location>
</feature>